<evidence type="ECO:0000313" key="1">
    <source>
        <dbReference type="EMBL" id="KAL0390403.1"/>
    </source>
</evidence>
<dbReference type="SUPFAM" id="SSF52058">
    <property type="entry name" value="L domain-like"/>
    <property type="match status" value="1"/>
</dbReference>
<dbReference type="AlphaFoldDB" id="A0AAW2SDB3"/>
<gene>
    <name evidence="1" type="ORF">Scaly_0397400</name>
</gene>
<accession>A0AAW2SDB3</accession>
<dbReference type="Gene3D" id="3.80.10.10">
    <property type="entry name" value="Ribonuclease Inhibitor"/>
    <property type="match status" value="1"/>
</dbReference>
<comment type="caution">
    <text evidence="1">The sequence shown here is derived from an EMBL/GenBank/DDBJ whole genome shotgun (WGS) entry which is preliminary data.</text>
</comment>
<dbReference type="InterPro" id="IPR032675">
    <property type="entry name" value="LRR_dom_sf"/>
</dbReference>
<protein>
    <submittedName>
        <fullName evidence="1">Uncharacterized protein</fullName>
    </submittedName>
</protein>
<proteinExistence type="predicted"/>
<dbReference type="PANTHER" id="PTHR48054">
    <property type="entry name" value="RECEPTOR KINASE-LIKE PROTEIN XA21"/>
    <property type="match status" value="1"/>
</dbReference>
<dbReference type="InterPro" id="IPR001611">
    <property type="entry name" value="Leu-rich_rpt"/>
</dbReference>
<organism evidence="1">
    <name type="scientific">Sesamum calycinum</name>
    <dbReference type="NCBI Taxonomy" id="2727403"/>
    <lineage>
        <taxon>Eukaryota</taxon>
        <taxon>Viridiplantae</taxon>
        <taxon>Streptophyta</taxon>
        <taxon>Embryophyta</taxon>
        <taxon>Tracheophyta</taxon>
        <taxon>Spermatophyta</taxon>
        <taxon>Magnoliopsida</taxon>
        <taxon>eudicotyledons</taxon>
        <taxon>Gunneridae</taxon>
        <taxon>Pentapetalae</taxon>
        <taxon>asterids</taxon>
        <taxon>lamiids</taxon>
        <taxon>Lamiales</taxon>
        <taxon>Pedaliaceae</taxon>
        <taxon>Sesamum</taxon>
    </lineage>
</organism>
<dbReference type="EMBL" id="JACGWM010000002">
    <property type="protein sequence ID" value="KAL0390403.1"/>
    <property type="molecule type" value="Genomic_DNA"/>
</dbReference>
<sequence>MFDGIGECSELQIFRAGFNFLSGWLPNDVYRVRTLKEIALSNNRFSGPINGSIVLLSGLRFLELQVNELSGRLPTDIGNLEQLQLHTNSLSGTLPPSLMDCINLKTLL</sequence>
<name>A0AAW2SDB3_9LAMI</name>
<reference evidence="1" key="2">
    <citation type="journal article" date="2024" name="Plant">
        <title>Genomic evolution and insights into agronomic trait innovations of Sesamum species.</title>
        <authorList>
            <person name="Miao H."/>
            <person name="Wang L."/>
            <person name="Qu L."/>
            <person name="Liu H."/>
            <person name="Sun Y."/>
            <person name="Le M."/>
            <person name="Wang Q."/>
            <person name="Wei S."/>
            <person name="Zheng Y."/>
            <person name="Lin W."/>
            <person name="Duan Y."/>
            <person name="Cao H."/>
            <person name="Xiong S."/>
            <person name="Wang X."/>
            <person name="Wei L."/>
            <person name="Li C."/>
            <person name="Ma Q."/>
            <person name="Ju M."/>
            <person name="Zhao R."/>
            <person name="Li G."/>
            <person name="Mu C."/>
            <person name="Tian Q."/>
            <person name="Mei H."/>
            <person name="Zhang T."/>
            <person name="Gao T."/>
            <person name="Zhang H."/>
        </authorList>
    </citation>
    <scope>NUCLEOTIDE SEQUENCE</scope>
    <source>
        <strain evidence="1">KEN8</strain>
    </source>
</reference>
<dbReference type="Pfam" id="PF00560">
    <property type="entry name" value="LRR_1"/>
    <property type="match status" value="2"/>
</dbReference>
<reference evidence="1" key="1">
    <citation type="submission" date="2020-06" db="EMBL/GenBank/DDBJ databases">
        <authorList>
            <person name="Li T."/>
            <person name="Hu X."/>
            <person name="Zhang T."/>
            <person name="Song X."/>
            <person name="Zhang H."/>
            <person name="Dai N."/>
            <person name="Sheng W."/>
            <person name="Hou X."/>
            <person name="Wei L."/>
        </authorList>
    </citation>
    <scope>NUCLEOTIDE SEQUENCE</scope>
    <source>
        <strain evidence="1">KEN8</strain>
        <tissue evidence="1">Leaf</tissue>
    </source>
</reference>
<dbReference type="InterPro" id="IPR052592">
    <property type="entry name" value="LRR-RLK"/>
</dbReference>
<dbReference type="PANTHER" id="PTHR48054:SF82">
    <property type="entry name" value="LRR RECEPTOR-LIKE SERINE_THREONINE-PROTEIN KINASE FLS2"/>
    <property type="match status" value="1"/>
</dbReference>